<reference evidence="2 3" key="1">
    <citation type="submission" date="2018-07" db="EMBL/GenBank/DDBJ databases">
        <title>a novel species of Sphingomonas isolated from the rhizosphere soil of Araceae plant.</title>
        <authorList>
            <person name="Zhiyong W."/>
            <person name="Qinglan Z."/>
            <person name="Zhiwei F."/>
            <person name="Ding X."/>
            <person name="Gejiao W."/>
            <person name="Shixue Z."/>
        </authorList>
    </citation>
    <scope>NUCLEOTIDE SEQUENCE [LARGE SCALE GENOMIC DNA]</scope>
    <source>
        <strain evidence="2 3">WZY 27</strain>
    </source>
</reference>
<keyword evidence="3" id="KW-1185">Reference proteome</keyword>
<feature type="transmembrane region" description="Helical" evidence="1">
    <location>
        <begin position="9"/>
        <end position="28"/>
    </location>
</feature>
<keyword evidence="1" id="KW-0472">Membrane</keyword>
<accession>A0A369VS89</accession>
<dbReference type="EMBL" id="QQNB01000002">
    <property type="protein sequence ID" value="RDE05254.1"/>
    <property type="molecule type" value="Genomic_DNA"/>
</dbReference>
<keyword evidence="1" id="KW-1133">Transmembrane helix</keyword>
<feature type="transmembrane region" description="Helical" evidence="1">
    <location>
        <begin position="34"/>
        <end position="52"/>
    </location>
</feature>
<name>A0A369VS89_9SPHN</name>
<comment type="caution">
    <text evidence="2">The sequence shown here is derived from an EMBL/GenBank/DDBJ whole genome shotgun (WGS) entry which is preliminary data.</text>
</comment>
<evidence type="ECO:0000256" key="1">
    <source>
        <dbReference type="SAM" id="Phobius"/>
    </source>
</evidence>
<dbReference type="RefSeq" id="WP_114687325.1">
    <property type="nucleotide sequence ID" value="NZ_QQNB01000002.1"/>
</dbReference>
<gene>
    <name evidence="2" type="ORF">DVW87_08250</name>
</gene>
<proteinExistence type="predicted"/>
<sequence length="62" mass="6148">MQPPSRSPAAGGFLIAVGALVGPVVGLFLGQPTIGFLAGLSIGTAAAIAIWWQGSKGDRSRG</sequence>
<organism evidence="2 3">
    <name type="scientific">Sphingomonas aracearum</name>
    <dbReference type="NCBI Taxonomy" id="2283317"/>
    <lineage>
        <taxon>Bacteria</taxon>
        <taxon>Pseudomonadati</taxon>
        <taxon>Pseudomonadota</taxon>
        <taxon>Alphaproteobacteria</taxon>
        <taxon>Sphingomonadales</taxon>
        <taxon>Sphingomonadaceae</taxon>
        <taxon>Sphingomonas</taxon>
    </lineage>
</organism>
<dbReference type="AlphaFoldDB" id="A0A369VS89"/>
<dbReference type="Proteomes" id="UP000253918">
    <property type="component" value="Unassembled WGS sequence"/>
</dbReference>
<evidence type="ECO:0000313" key="3">
    <source>
        <dbReference type="Proteomes" id="UP000253918"/>
    </source>
</evidence>
<protein>
    <submittedName>
        <fullName evidence="2">Uncharacterized protein</fullName>
    </submittedName>
</protein>
<evidence type="ECO:0000313" key="2">
    <source>
        <dbReference type="EMBL" id="RDE05254.1"/>
    </source>
</evidence>
<keyword evidence="1" id="KW-0812">Transmembrane</keyword>
<dbReference type="OrthoDB" id="7582737at2"/>